<feature type="non-terminal residue" evidence="1">
    <location>
        <position position="1"/>
    </location>
</feature>
<dbReference type="AlphaFoldDB" id="A0A9N9N2J0"/>
<dbReference type="Proteomes" id="UP000789396">
    <property type="component" value="Unassembled WGS sequence"/>
</dbReference>
<reference evidence="1" key="1">
    <citation type="submission" date="2021-06" db="EMBL/GenBank/DDBJ databases">
        <authorList>
            <person name="Kallberg Y."/>
            <person name="Tangrot J."/>
            <person name="Rosling A."/>
        </authorList>
    </citation>
    <scope>NUCLEOTIDE SEQUENCE</scope>
    <source>
        <strain evidence="1">IN212</strain>
    </source>
</reference>
<protein>
    <submittedName>
        <fullName evidence="1">7275_t:CDS:1</fullName>
    </submittedName>
</protein>
<name>A0A9N9N2J0_9GLOM</name>
<evidence type="ECO:0000313" key="1">
    <source>
        <dbReference type="EMBL" id="CAG8697557.1"/>
    </source>
</evidence>
<dbReference type="OrthoDB" id="6247875at2759"/>
<evidence type="ECO:0000313" key="2">
    <source>
        <dbReference type="Proteomes" id="UP000789396"/>
    </source>
</evidence>
<comment type="caution">
    <text evidence="1">The sequence shown here is derived from an EMBL/GenBank/DDBJ whole genome shotgun (WGS) entry which is preliminary data.</text>
</comment>
<proteinExistence type="predicted"/>
<dbReference type="EMBL" id="CAJVPZ010019975">
    <property type="protein sequence ID" value="CAG8697557.1"/>
    <property type="molecule type" value="Genomic_DNA"/>
</dbReference>
<organism evidence="1 2">
    <name type="scientific">Racocetra fulgida</name>
    <dbReference type="NCBI Taxonomy" id="60492"/>
    <lineage>
        <taxon>Eukaryota</taxon>
        <taxon>Fungi</taxon>
        <taxon>Fungi incertae sedis</taxon>
        <taxon>Mucoromycota</taxon>
        <taxon>Glomeromycotina</taxon>
        <taxon>Glomeromycetes</taxon>
        <taxon>Diversisporales</taxon>
        <taxon>Gigasporaceae</taxon>
        <taxon>Racocetra</taxon>
    </lineage>
</organism>
<keyword evidence="2" id="KW-1185">Reference proteome</keyword>
<accession>A0A9N9N2J0</accession>
<sequence>LPQRALSGIVSRMWKREPPATLPMDYETGATHFFVIENVSNESPPNDKESDPYDFVNSIFDFDA</sequence>
<gene>
    <name evidence="1" type="ORF">RFULGI_LOCUS10269</name>
</gene>